<evidence type="ECO:0000256" key="5">
    <source>
        <dbReference type="ARBA" id="ARBA00022824"/>
    </source>
</evidence>
<evidence type="ECO:0000313" key="10">
    <source>
        <dbReference type="Proteomes" id="UP000054350"/>
    </source>
</evidence>
<dbReference type="PANTHER" id="PTHR10705:SF0">
    <property type="entry name" value="DOLICHYL-DIPHOSPHOOLIGOSACCHARIDE--PROTEIN GLYCOSYLTRANSFERASE SUBUNIT DAD1"/>
    <property type="match status" value="1"/>
</dbReference>
<comment type="similarity">
    <text evidence="3 8">Belongs to the DAD/OST2 family.</text>
</comment>
<dbReference type="OrthoDB" id="445566at2759"/>
<dbReference type="STRING" id="578462.A0A0L0SIU6"/>
<dbReference type="EMBL" id="GG745340">
    <property type="protein sequence ID" value="KNE62402.1"/>
    <property type="molecule type" value="Genomic_DNA"/>
</dbReference>
<dbReference type="OMA" id="YCCSVGT"/>
<comment type="subunit">
    <text evidence="8">Component of the oligosaccharyltransferase (OST) complex.</text>
</comment>
<keyword evidence="6 8" id="KW-1133">Transmembrane helix</keyword>
<gene>
    <name evidence="9" type="ORF">AMAG_07624</name>
</gene>
<evidence type="ECO:0000256" key="1">
    <source>
        <dbReference type="ARBA" id="ARBA00004477"/>
    </source>
</evidence>
<sequence length="119" mass="12959">MAPSAKKSSAVSASAVSSLWSHYVATTPAHLKLIDIYLVFLLYSGIAQFVYVLLAGSYPFNAFLAGFGSAVASFVFAVSLRMRSNPENKGKIIWNPQQAFGEFVICNVLLHFIVIHFLG</sequence>
<comment type="function">
    <text evidence="8">Subunit of the oligosaccharyl transferase (OST) complex that catalyzes the initial transfer of a defined glycan (Glc(3)Man(9)GlcNAc(2) in eukaryotes) from the lipid carrier dolichol-pyrophosphate to an asparagine residue within an Asn-X-Ser/Thr consensus motif in nascent polypeptide chains, the first step in protein N-glycosylation. N-glycosylation occurs cotranslationally and the complex associates with the Sec61 complex at the channel-forming translocon complex that mediates protein translocation across the endoplasmic reticulum (ER). All subunits are required for a maximal enzyme activity.</text>
</comment>
<dbReference type="GO" id="GO:0006487">
    <property type="term" value="P:protein N-linked glycosylation"/>
    <property type="evidence" value="ECO:0007669"/>
    <property type="project" value="TreeGrafter"/>
</dbReference>
<evidence type="ECO:0000256" key="3">
    <source>
        <dbReference type="ARBA" id="ARBA00009386"/>
    </source>
</evidence>
<dbReference type="VEuPathDB" id="FungiDB:AMAG_07624"/>
<protein>
    <recommendedName>
        <fullName evidence="8">Dolichyl-diphosphooligosaccharide--protein glycosyltransferase subunit OST2</fullName>
        <shortName evidence="8">Oligosaccharyl transferase subunit OST2</shortName>
    </recommendedName>
</protein>
<feature type="transmembrane region" description="Helical" evidence="8">
    <location>
        <begin position="36"/>
        <end position="54"/>
    </location>
</feature>
<evidence type="ECO:0000313" key="9">
    <source>
        <dbReference type="EMBL" id="KNE62402.1"/>
    </source>
</evidence>
<dbReference type="PANTHER" id="PTHR10705">
    <property type="entry name" value="DOLICHYL-DIPHOSPHOOLIGOSACCHARIDE--PROTEIN GLYCOSYLTRANSFERASE SUBUNIT DAD1"/>
    <property type="match status" value="1"/>
</dbReference>
<keyword evidence="10" id="KW-1185">Reference proteome</keyword>
<dbReference type="PIRSF" id="PIRSF005588">
    <property type="entry name" value="DAD"/>
    <property type="match status" value="1"/>
</dbReference>
<comment type="pathway">
    <text evidence="2 8">Protein modification; protein glycosylation.</text>
</comment>
<dbReference type="Pfam" id="PF02109">
    <property type="entry name" value="DAD"/>
    <property type="match status" value="1"/>
</dbReference>
<feature type="transmembrane region" description="Helical" evidence="8">
    <location>
        <begin position="99"/>
        <end position="118"/>
    </location>
</feature>
<accession>A0A0L0SIU6</accession>
<dbReference type="Proteomes" id="UP000054350">
    <property type="component" value="Unassembled WGS sequence"/>
</dbReference>
<evidence type="ECO:0000256" key="7">
    <source>
        <dbReference type="ARBA" id="ARBA00023136"/>
    </source>
</evidence>
<dbReference type="InterPro" id="IPR003038">
    <property type="entry name" value="DAD/Ost2"/>
</dbReference>
<proteinExistence type="inferred from homology"/>
<dbReference type="GO" id="GO:0008250">
    <property type="term" value="C:oligosaccharyltransferase complex"/>
    <property type="evidence" value="ECO:0007669"/>
    <property type="project" value="InterPro"/>
</dbReference>
<evidence type="ECO:0000256" key="2">
    <source>
        <dbReference type="ARBA" id="ARBA00004922"/>
    </source>
</evidence>
<feature type="transmembrane region" description="Helical" evidence="8">
    <location>
        <begin position="60"/>
        <end position="78"/>
    </location>
</feature>
<comment type="subcellular location">
    <subcellularLocation>
        <location evidence="1 8">Endoplasmic reticulum membrane</location>
        <topology evidence="1 8">Multi-pass membrane protein</topology>
    </subcellularLocation>
</comment>
<keyword evidence="5 8" id="KW-0256">Endoplasmic reticulum</keyword>
<keyword evidence="4 8" id="KW-0812">Transmembrane</keyword>
<evidence type="ECO:0000256" key="8">
    <source>
        <dbReference type="RuleBase" id="RU361136"/>
    </source>
</evidence>
<dbReference type="eggNOG" id="KOG1746">
    <property type="taxonomic scope" value="Eukaryota"/>
</dbReference>
<dbReference type="UniPathway" id="UPA00378"/>
<reference evidence="9 10" key="1">
    <citation type="submission" date="2009-11" db="EMBL/GenBank/DDBJ databases">
        <title>Annotation of Allomyces macrogynus ATCC 38327.</title>
        <authorList>
            <consortium name="The Broad Institute Genome Sequencing Platform"/>
            <person name="Russ C."/>
            <person name="Cuomo C."/>
            <person name="Burger G."/>
            <person name="Gray M.W."/>
            <person name="Holland P.W.H."/>
            <person name="King N."/>
            <person name="Lang F.B.F."/>
            <person name="Roger A.J."/>
            <person name="Ruiz-Trillo I."/>
            <person name="Young S.K."/>
            <person name="Zeng Q."/>
            <person name="Gargeya S."/>
            <person name="Fitzgerald M."/>
            <person name="Haas B."/>
            <person name="Abouelleil A."/>
            <person name="Alvarado L."/>
            <person name="Arachchi H.M."/>
            <person name="Berlin A."/>
            <person name="Chapman S.B."/>
            <person name="Gearin G."/>
            <person name="Goldberg J."/>
            <person name="Griggs A."/>
            <person name="Gujja S."/>
            <person name="Hansen M."/>
            <person name="Heiman D."/>
            <person name="Howarth C."/>
            <person name="Larimer J."/>
            <person name="Lui A."/>
            <person name="MacDonald P.J.P."/>
            <person name="McCowen C."/>
            <person name="Montmayeur A."/>
            <person name="Murphy C."/>
            <person name="Neiman D."/>
            <person name="Pearson M."/>
            <person name="Priest M."/>
            <person name="Roberts A."/>
            <person name="Saif S."/>
            <person name="Shea T."/>
            <person name="Sisk P."/>
            <person name="Stolte C."/>
            <person name="Sykes S."/>
            <person name="Wortman J."/>
            <person name="Nusbaum C."/>
            <person name="Birren B."/>
        </authorList>
    </citation>
    <scope>NUCLEOTIDE SEQUENCE [LARGE SCALE GENOMIC DNA]</scope>
    <source>
        <strain evidence="9 10">ATCC 38327</strain>
    </source>
</reference>
<evidence type="ECO:0000256" key="4">
    <source>
        <dbReference type="ARBA" id="ARBA00022692"/>
    </source>
</evidence>
<dbReference type="AlphaFoldDB" id="A0A0L0SIU6"/>
<evidence type="ECO:0000256" key="6">
    <source>
        <dbReference type="ARBA" id="ARBA00022989"/>
    </source>
</evidence>
<name>A0A0L0SIU6_ALLM3</name>
<organism evidence="9 10">
    <name type="scientific">Allomyces macrogynus (strain ATCC 38327)</name>
    <name type="common">Allomyces javanicus var. macrogynus</name>
    <dbReference type="NCBI Taxonomy" id="578462"/>
    <lineage>
        <taxon>Eukaryota</taxon>
        <taxon>Fungi</taxon>
        <taxon>Fungi incertae sedis</taxon>
        <taxon>Blastocladiomycota</taxon>
        <taxon>Blastocladiomycetes</taxon>
        <taxon>Blastocladiales</taxon>
        <taxon>Blastocladiaceae</taxon>
        <taxon>Allomyces</taxon>
    </lineage>
</organism>
<keyword evidence="7 8" id="KW-0472">Membrane</keyword>
<reference evidence="10" key="2">
    <citation type="submission" date="2009-11" db="EMBL/GenBank/DDBJ databases">
        <title>The Genome Sequence of Allomyces macrogynus strain ATCC 38327.</title>
        <authorList>
            <consortium name="The Broad Institute Genome Sequencing Platform"/>
            <person name="Russ C."/>
            <person name="Cuomo C."/>
            <person name="Shea T."/>
            <person name="Young S.K."/>
            <person name="Zeng Q."/>
            <person name="Koehrsen M."/>
            <person name="Haas B."/>
            <person name="Borodovsky M."/>
            <person name="Guigo R."/>
            <person name="Alvarado L."/>
            <person name="Berlin A."/>
            <person name="Borenstein D."/>
            <person name="Chen Z."/>
            <person name="Engels R."/>
            <person name="Freedman E."/>
            <person name="Gellesch M."/>
            <person name="Goldberg J."/>
            <person name="Griggs A."/>
            <person name="Gujja S."/>
            <person name="Heiman D."/>
            <person name="Hepburn T."/>
            <person name="Howarth C."/>
            <person name="Jen D."/>
            <person name="Larson L."/>
            <person name="Lewis B."/>
            <person name="Mehta T."/>
            <person name="Park D."/>
            <person name="Pearson M."/>
            <person name="Roberts A."/>
            <person name="Saif S."/>
            <person name="Shenoy N."/>
            <person name="Sisk P."/>
            <person name="Stolte C."/>
            <person name="Sykes S."/>
            <person name="Walk T."/>
            <person name="White J."/>
            <person name="Yandava C."/>
            <person name="Burger G."/>
            <person name="Gray M.W."/>
            <person name="Holland P.W.H."/>
            <person name="King N."/>
            <person name="Lang F.B.F."/>
            <person name="Roger A.J."/>
            <person name="Ruiz-Trillo I."/>
            <person name="Lander E."/>
            <person name="Nusbaum C."/>
        </authorList>
    </citation>
    <scope>NUCLEOTIDE SEQUENCE [LARGE SCALE GENOMIC DNA]</scope>
    <source>
        <strain evidence="10">ATCC 38327</strain>
    </source>
</reference>